<dbReference type="AlphaFoldDB" id="A0A0D3IN63"/>
<dbReference type="RefSeq" id="XP_005765127.1">
    <property type="nucleotide sequence ID" value="XM_005765070.1"/>
</dbReference>
<sequence length="108" mass="11688">MTTTWRVTLLPFGCPWEDVCKPHIDVFPSEPKKNGEELFESPLCGLPNVILTPHIGGSTEEVQAAIGVEVASAMIKCINTGVPYGAVNFPQVDNHASRRHAPADQLPP</sequence>
<name>A0A0D3IN63_EMIH1</name>
<dbReference type="eggNOG" id="KOG0068">
    <property type="taxonomic scope" value="Eukaryota"/>
</dbReference>
<dbReference type="STRING" id="2903.R1BRG3"/>
<protein>
    <recommendedName>
        <fullName evidence="3">D-isomer specific 2-hydroxyacid dehydrogenase NAD-binding domain-containing protein</fullName>
    </recommendedName>
</protein>
<organism evidence="1 2">
    <name type="scientific">Emiliania huxleyi (strain CCMP1516)</name>
    <dbReference type="NCBI Taxonomy" id="280463"/>
    <lineage>
        <taxon>Eukaryota</taxon>
        <taxon>Haptista</taxon>
        <taxon>Haptophyta</taxon>
        <taxon>Prymnesiophyceae</taxon>
        <taxon>Isochrysidales</taxon>
        <taxon>Noelaerhabdaceae</taxon>
        <taxon>Emiliania</taxon>
    </lineage>
</organism>
<reference evidence="2" key="1">
    <citation type="journal article" date="2013" name="Nature">
        <title>Pan genome of the phytoplankton Emiliania underpins its global distribution.</title>
        <authorList>
            <person name="Read B.A."/>
            <person name="Kegel J."/>
            <person name="Klute M.J."/>
            <person name="Kuo A."/>
            <person name="Lefebvre S.C."/>
            <person name="Maumus F."/>
            <person name="Mayer C."/>
            <person name="Miller J."/>
            <person name="Monier A."/>
            <person name="Salamov A."/>
            <person name="Young J."/>
            <person name="Aguilar M."/>
            <person name="Claverie J.M."/>
            <person name="Frickenhaus S."/>
            <person name="Gonzalez K."/>
            <person name="Herman E.K."/>
            <person name="Lin Y.C."/>
            <person name="Napier J."/>
            <person name="Ogata H."/>
            <person name="Sarno A.F."/>
            <person name="Shmutz J."/>
            <person name="Schroeder D."/>
            <person name="de Vargas C."/>
            <person name="Verret F."/>
            <person name="von Dassow P."/>
            <person name="Valentin K."/>
            <person name="Van de Peer Y."/>
            <person name="Wheeler G."/>
            <person name="Dacks J.B."/>
            <person name="Delwiche C.F."/>
            <person name="Dyhrman S.T."/>
            <person name="Glockner G."/>
            <person name="John U."/>
            <person name="Richards T."/>
            <person name="Worden A.Z."/>
            <person name="Zhang X."/>
            <person name="Grigoriev I.V."/>
            <person name="Allen A.E."/>
            <person name="Bidle K."/>
            <person name="Borodovsky M."/>
            <person name="Bowler C."/>
            <person name="Brownlee C."/>
            <person name="Cock J.M."/>
            <person name="Elias M."/>
            <person name="Gladyshev V.N."/>
            <person name="Groth M."/>
            <person name="Guda C."/>
            <person name="Hadaegh A."/>
            <person name="Iglesias-Rodriguez M.D."/>
            <person name="Jenkins J."/>
            <person name="Jones B.M."/>
            <person name="Lawson T."/>
            <person name="Leese F."/>
            <person name="Lindquist E."/>
            <person name="Lobanov A."/>
            <person name="Lomsadze A."/>
            <person name="Malik S.B."/>
            <person name="Marsh M.E."/>
            <person name="Mackinder L."/>
            <person name="Mock T."/>
            <person name="Mueller-Roeber B."/>
            <person name="Pagarete A."/>
            <person name="Parker M."/>
            <person name="Probert I."/>
            <person name="Quesneville H."/>
            <person name="Raines C."/>
            <person name="Rensing S.A."/>
            <person name="Riano-Pachon D.M."/>
            <person name="Richier S."/>
            <person name="Rokitta S."/>
            <person name="Shiraiwa Y."/>
            <person name="Soanes D.M."/>
            <person name="van der Giezen M."/>
            <person name="Wahlund T.M."/>
            <person name="Williams B."/>
            <person name="Wilson W."/>
            <person name="Wolfe G."/>
            <person name="Wurch L.L."/>
        </authorList>
    </citation>
    <scope>NUCLEOTIDE SEQUENCE</scope>
</reference>
<dbReference type="Proteomes" id="UP000013827">
    <property type="component" value="Unassembled WGS sequence"/>
</dbReference>
<dbReference type="Gene3D" id="3.40.50.720">
    <property type="entry name" value="NAD(P)-binding Rossmann-like Domain"/>
    <property type="match status" value="2"/>
</dbReference>
<evidence type="ECO:0000313" key="2">
    <source>
        <dbReference type="Proteomes" id="UP000013827"/>
    </source>
</evidence>
<dbReference type="KEGG" id="ehx:EMIHUDRAFT_213491"/>
<dbReference type="EnsemblProtists" id="EOD12698">
    <property type="protein sequence ID" value="EOD12698"/>
    <property type="gene ID" value="EMIHUDRAFT_213491"/>
</dbReference>
<proteinExistence type="predicted"/>
<reference evidence="1" key="2">
    <citation type="submission" date="2024-10" db="UniProtKB">
        <authorList>
            <consortium name="EnsemblProtists"/>
        </authorList>
    </citation>
    <scope>IDENTIFICATION</scope>
</reference>
<evidence type="ECO:0008006" key="3">
    <source>
        <dbReference type="Google" id="ProtNLM"/>
    </source>
</evidence>
<dbReference type="HOGENOM" id="CLU_2202009_0_0_1"/>
<dbReference type="GeneID" id="17258734"/>
<dbReference type="PaxDb" id="2903-EOD12698"/>
<evidence type="ECO:0000313" key="1">
    <source>
        <dbReference type="EnsemblProtists" id="EOD12698"/>
    </source>
</evidence>
<accession>A0A0D3IN63</accession>
<dbReference type="SUPFAM" id="SSF51735">
    <property type="entry name" value="NAD(P)-binding Rossmann-fold domains"/>
    <property type="match status" value="1"/>
</dbReference>
<dbReference type="InterPro" id="IPR036291">
    <property type="entry name" value="NAD(P)-bd_dom_sf"/>
</dbReference>
<keyword evidence="2" id="KW-1185">Reference proteome</keyword>